<dbReference type="RefSeq" id="WP_158408203.1">
    <property type="nucleotide sequence ID" value="NZ_CP011542.1"/>
</dbReference>
<accession>A0A0G3GX15</accession>
<dbReference type="KEGG" id="cmv:CMUST_06735"/>
<dbReference type="OrthoDB" id="5125933at2"/>
<name>A0A0G3GX15_9CORY</name>
<dbReference type="PATRIC" id="fig|571915.4.peg.1431"/>
<evidence type="ECO:0000313" key="2">
    <source>
        <dbReference type="Proteomes" id="UP000035199"/>
    </source>
</evidence>
<dbReference type="Proteomes" id="UP000035199">
    <property type="component" value="Chromosome"/>
</dbReference>
<organism evidence="1 2">
    <name type="scientific">Corynebacterium mustelae</name>
    <dbReference type="NCBI Taxonomy" id="571915"/>
    <lineage>
        <taxon>Bacteria</taxon>
        <taxon>Bacillati</taxon>
        <taxon>Actinomycetota</taxon>
        <taxon>Actinomycetes</taxon>
        <taxon>Mycobacteriales</taxon>
        <taxon>Corynebacteriaceae</taxon>
        <taxon>Corynebacterium</taxon>
    </lineage>
</organism>
<proteinExistence type="predicted"/>
<reference evidence="2" key="2">
    <citation type="submission" date="2015-05" db="EMBL/GenBank/DDBJ databases">
        <title>Complete genome sequence of Corynebacterium mustelae DSM 45274, isolated from various tissues of a male ferret with lethal sepsis.</title>
        <authorList>
            <person name="Ruckert C."/>
            <person name="Albersmeier A."/>
            <person name="Winkler A."/>
            <person name="Tauch A."/>
        </authorList>
    </citation>
    <scope>NUCLEOTIDE SEQUENCE [LARGE SCALE GENOMIC DNA]</scope>
    <source>
        <strain evidence="2">DSM 45274</strain>
    </source>
</reference>
<sequence>MQTWFEENTQAGAFVGEASFWECSGAIISMIGGKLIGAAKLLKMKRLIAEPGGVSEAVRAMWGASFKYEKMRKAGGTLTVLAGELSGIDQIQRNCFQ</sequence>
<evidence type="ECO:0000313" key="1">
    <source>
        <dbReference type="EMBL" id="AKK05681.1"/>
    </source>
</evidence>
<dbReference type="EMBL" id="CP011542">
    <property type="protein sequence ID" value="AKK05681.1"/>
    <property type="molecule type" value="Genomic_DNA"/>
</dbReference>
<gene>
    <name evidence="1" type="ORF">CMUST_06735</name>
</gene>
<reference evidence="1 2" key="1">
    <citation type="journal article" date="2015" name="Genome Announc.">
        <title>Complete Genome Sequence of the Type Strain Corynebacterium mustelae DSM 45274, Isolated from Various Tissues of a Male Ferret with Lethal Sepsis.</title>
        <authorList>
            <person name="Ruckert C."/>
            <person name="Eimer J."/>
            <person name="Winkler A."/>
            <person name="Tauch A."/>
        </authorList>
    </citation>
    <scope>NUCLEOTIDE SEQUENCE [LARGE SCALE GENOMIC DNA]</scope>
    <source>
        <strain evidence="1 2">DSM 45274</strain>
    </source>
</reference>
<protein>
    <submittedName>
        <fullName evidence="1">Uncharacterized protein</fullName>
    </submittedName>
</protein>
<dbReference type="AlphaFoldDB" id="A0A0G3GX15"/>
<keyword evidence="2" id="KW-1185">Reference proteome</keyword>